<feature type="non-terminal residue" evidence="1">
    <location>
        <position position="1"/>
    </location>
</feature>
<protein>
    <submittedName>
        <fullName evidence="1">Uncharacterized protein</fullName>
    </submittedName>
</protein>
<comment type="caution">
    <text evidence="1">The sequence shown here is derived from an EMBL/GenBank/DDBJ whole genome shotgun (WGS) entry which is preliminary data.</text>
</comment>
<proteinExistence type="predicted"/>
<dbReference type="EMBL" id="BKCJ011260108">
    <property type="protein sequence ID" value="GFD11596.1"/>
    <property type="molecule type" value="Genomic_DNA"/>
</dbReference>
<gene>
    <name evidence="1" type="ORF">Tci_883565</name>
</gene>
<dbReference type="AlphaFoldDB" id="A0A699TR19"/>
<name>A0A699TR19_TANCI</name>
<sequence>LQKLNETPAERAAKRRKLDEEVEELKRHLQIVPNEDDDVYTEATPLAQKVPVVDYQIIKMNNKPYYKIIRADDTHQLYVSFLTLLKNFDREELEALWSLVKERSFTTKPKNFSDDFLLVTLGTKFEKPDIHAQIWKNQITIHGLAKVKGWKLLESCGVQIITFTSTQLILLVERKYPLKRITLDQMLHAVRLKVKEESEVSLEFLRFTRQQHQ</sequence>
<evidence type="ECO:0000313" key="1">
    <source>
        <dbReference type="EMBL" id="GFD11596.1"/>
    </source>
</evidence>
<reference evidence="1" key="1">
    <citation type="journal article" date="2019" name="Sci. Rep.">
        <title>Draft genome of Tanacetum cinerariifolium, the natural source of mosquito coil.</title>
        <authorList>
            <person name="Yamashiro T."/>
            <person name="Shiraishi A."/>
            <person name="Satake H."/>
            <person name="Nakayama K."/>
        </authorList>
    </citation>
    <scope>NUCLEOTIDE SEQUENCE</scope>
</reference>
<accession>A0A699TR19</accession>
<feature type="non-terminal residue" evidence="1">
    <location>
        <position position="213"/>
    </location>
</feature>
<organism evidence="1">
    <name type="scientific">Tanacetum cinerariifolium</name>
    <name type="common">Dalmatian daisy</name>
    <name type="synonym">Chrysanthemum cinerariifolium</name>
    <dbReference type="NCBI Taxonomy" id="118510"/>
    <lineage>
        <taxon>Eukaryota</taxon>
        <taxon>Viridiplantae</taxon>
        <taxon>Streptophyta</taxon>
        <taxon>Embryophyta</taxon>
        <taxon>Tracheophyta</taxon>
        <taxon>Spermatophyta</taxon>
        <taxon>Magnoliopsida</taxon>
        <taxon>eudicotyledons</taxon>
        <taxon>Gunneridae</taxon>
        <taxon>Pentapetalae</taxon>
        <taxon>asterids</taxon>
        <taxon>campanulids</taxon>
        <taxon>Asterales</taxon>
        <taxon>Asteraceae</taxon>
        <taxon>Asteroideae</taxon>
        <taxon>Anthemideae</taxon>
        <taxon>Anthemidinae</taxon>
        <taxon>Tanacetum</taxon>
    </lineage>
</organism>